<dbReference type="PANTHER" id="PTHR30146:SF148">
    <property type="entry name" value="HTH-TYPE TRANSCRIPTIONAL REPRESSOR PURR-RELATED"/>
    <property type="match status" value="1"/>
</dbReference>
<keyword evidence="3" id="KW-0804">Transcription</keyword>
<name>A0ABS6WBV6_9BIFI</name>
<evidence type="ECO:0000313" key="6">
    <source>
        <dbReference type="Proteomes" id="UP000700815"/>
    </source>
</evidence>
<feature type="domain" description="HTH lacI-type" evidence="4">
    <location>
        <begin position="10"/>
        <end position="64"/>
    </location>
</feature>
<dbReference type="GO" id="GO:0003677">
    <property type="term" value="F:DNA binding"/>
    <property type="evidence" value="ECO:0007669"/>
    <property type="project" value="UniProtKB-KW"/>
</dbReference>
<gene>
    <name evidence="5" type="ORF">KIH79_00830</name>
</gene>
<proteinExistence type="predicted"/>
<dbReference type="PROSITE" id="PS50932">
    <property type="entry name" value="HTH_LACI_2"/>
    <property type="match status" value="1"/>
</dbReference>
<sequence length="336" mass="35449">MGSTGMLGRTSLTDVAKAAGVSVGAASKALHGKPGVSEATRQKVNEIAKRLNYEPNPIAQTLVSGKSGSIGMFAADQGSFSSPIMAGVQNELSANGVTVLLSNAFGDMKLERQCIDALLARNVDGLLVVNHNTNIRPPLHEEVPVPIVYAYAASSDERDCSITADNVDAGRTAVRHMAEIGRRSIAIICGEASSKAATDRLQGAMEAMDELGLTPVNIPRFGTWTAQWSRQEIARLVDAGTEFDAVICQSDVLAMGALDALHSHGISVPQDVALMGHDDWGPIVLNTDPQLTSMSNALYDIGHLAARRLMAAMDGNPSYGVEYASCKLTRRASTGC</sequence>
<dbReference type="CDD" id="cd06288">
    <property type="entry name" value="PBP1_sucrose_transcription_regulator"/>
    <property type="match status" value="1"/>
</dbReference>
<dbReference type="Pfam" id="PF13377">
    <property type="entry name" value="Peripla_BP_3"/>
    <property type="match status" value="1"/>
</dbReference>
<evidence type="ECO:0000313" key="5">
    <source>
        <dbReference type="EMBL" id="MBW3091518.1"/>
    </source>
</evidence>
<accession>A0ABS6WBV6</accession>
<keyword evidence="6" id="KW-1185">Reference proteome</keyword>
<dbReference type="EMBL" id="JAHBBH010000001">
    <property type="protein sequence ID" value="MBW3091518.1"/>
    <property type="molecule type" value="Genomic_DNA"/>
</dbReference>
<organism evidence="5 6">
    <name type="scientific">Bifidobacterium miconis</name>
    <dbReference type="NCBI Taxonomy" id="2834435"/>
    <lineage>
        <taxon>Bacteria</taxon>
        <taxon>Bacillati</taxon>
        <taxon>Actinomycetota</taxon>
        <taxon>Actinomycetes</taxon>
        <taxon>Bifidobacteriales</taxon>
        <taxon>Bifidobacteriaceae</taxon>
        <taxon>Bifidobacterium</taxon>
    </lineage>
</organism>
<dbReference type="SMART" id="SM00354">
    <property type="entry name" value="HTH_LACI"/>
    <property type="match status" value="1"/>
</dbReference>
<dbReference type="Pfam" id="PF00356">
    <property type="entry name" value="LacI"/>
    <property type="match status" value="1"/>
</dbReference>
<dbReference type="PANTHER" id="PTHR30146">
    <property type="entry name" value="LACI-RELATED TRANSCRIPTIONAL REPRESSOR"/>
    <property type="match status" value="1"/>
</dbReference>
<keyword evidence="2 5" id="KW-0238">DNA-binding</keyword>
<dbReference type="Proteomes" id="UP000700815">
    <property type="component" value="Unassembled WGS sequence"/>
</dbReference>
<evidence type="ECO:0000259" key="4">
    <source>
        <dbReference type="PROSITE" id="PS50932"/>
    </source>
</evidence>
<keyword evidence="1" id="KW-0805">Transcription regulation</keyword>
<comment type="caution">
    <text evidence="5">The sequence shown here is derived from an EMBL/GenBank/DDBJ whole genome shotgun (WGS) entry which is preliminary data.</text>
</comment>
<dbReference type="PROSITE" id="PS00356">
    <property type="entry name" value="HTH_LACI_1"/>
    <property type="match status" value="1"/>
</dbReference>
<dbReference type="InterPro" id="IPR046335">
    <property type="entry name" value="LacI/GalR-like_sensor"/>
</dbReference>
<evidence type="ECO:0000256" key="3">
    <source>
        <dbReference type="ARBA" id="ARBA00023163"/>
    </source>
</evidence>
<evidence type="ECO:0000256" key="1">
    <source>
        <dbReference type="ARBA" id="ARBA00023015"/>
    </source>
</evidence>
<dbReference type="CDD" id="cd01392">
    <property type="entry name" value="HTH_LacI"/>
    <property type="match status" value="1"/>
</dbReference>
<dbReference type="InterPro" id="IPR000843">
    <property type="entry name" value="HTH_LacI"/>
</dbReference>
<evidence type="ECO:0000256" key="2">
    <source>
        <dbReference type="ARBA" id="ARBA00023125"/>
    </source>
</evidence>
<reference evidence="5 6" key="1">
    <citation type="submission" date="2021-05" db="EMBL/GenBank/DDBJ databases">
        <title>Phylogenetic classification of ten novel species belonging to the genus Bifidobacterium comprising B. colchicus sp. nov., B. abeli sp. nov., B. bicoloris sp. nov., B. guerezis sp. nov., B. rosaliae sp. nov., B. santillanensis sp. nov., B. argentati sp. nov., B. amazzoni sp. nov., B. pluviali sp. nov., and B. pinnaculum sp. nov.</title>
        <authorList>
            <person name="Lugli G.A."/>
            <person name="Ruiz Garcia L."/>
            <person name="Margolles A."/>
            <person name="Ventura M."/>
        </authorList>
    </citation>
    <scope>NUCLEOTIDE SEQUENCE [LARGE SCALE GENOMIC DNA]</scope>
    <source>
        <strain evidence="5 6">82T10</strain>
    </source>
</reference>
<protein>
    <submittedName>
        <fullName evidence="5">LacI family DNA-binding transcriptional regulator</fullName>
    </submittedName>
</protein>